<proteinExistence type="predicted"/>
<dbReference type="Proteomes" id="UP000320390">
    <property type="component" value="Chromosome"/>
</dbReference>
<keyword evidence="1 4" id="KW-0812">Transmembrane</keyword>
<keyword evidence="2 4" id="KW-1133">Transmembrane helix</keyword>
<dbReference type="OrthoDB" id="9810492at2"/>
<feature type="transmembrane region" description="Helical" evidence="4">
    <location>
        <begin position="61"/>
        <end position="78"/>
    </location>
</feature>
<organism evidence="6 7">
    <name type="scientific">Saltatorellus ferox</name>
    <dbReference type="NCBI Taxonomy" id="2528018"/>
    <lineage>
        <taxon>Bacteria</taxon>
        <taxon>Pseudomonadati</taxon>
        <taxon>Planctomycetota</taxon>
        <taxon>Planctomycetia</taxon>
        <taxon>Planctomycetia incertae sedis</taxon>
        <taxon>Saltatorellus</taxon>
    </lineage>
</organism>
<dbReference type="SUPFAM" id="SSF103473">
    <property type="entry name" value="MFS general substrate transporter"/>
    <property type="match status" value="1"/>
</dbReference>
<feature type="transmembrane region" description="Helical" evidence="4">
    <location>
        <begin position="261"/>
        <end position="283"/>
    </location>
</feature>
<evidence type="ECO:0000313" key="7">
    <source>
        <dbReference type="Proteomes" id="UP000320390"/>
    </source>
</evidence>
<accession>A0A518EWQ0</accession>
<feature type="transmembrane region" description="Helical" evidence="4">
    <location>
        <begin position="85"/>
        <end position="103"/>
    </location>
</feature>
<dbReference type="InterPro" id="IPR011701">
    <property type="entry name" value="MFS"/>
</dbReference>
<dbReference type="Pfam" id="PF07690">
    <property type="entry name" value="MFS_1"/>
    <property type="match status" value="1"/>
</dbReference>
<dbReference type="PANTHER" id="PTHR23520:SF5">
    <property type="entry name" value="TRANSPORTER, PUTATIVE (AFU_ORTHOLOGUE AFUA_3G04000)-RELATED"/>
    <property type="match status" value="1"/>
</dbReference>
<dbReference type="InterPro" id="IPR020846">
    <property type="entry name" value="MFS_dom"/>
</dbReference>
<dbReference type="Gene3D" id="1.20.1250.20">
    <property type="entry name" value="MFS general substrate transporter like domains"/>
    <property type="match status" value="2"/>
</dbReference>
<dbReference type="InterPro" id="IPR036259">
    <property type="entry name" value="MFS_trans_sf"/>
</dbReference>
<feature type="transmembrane region" description="Helical" evidence="4">
    <location>
        <begin position="153"/>
        <end position="171"/>
    </location>
</feature>
<sequence>MLLKALLSAPETLREMQPAARAYLFGSACMGAASAVTMTFLARWLNLLEHTKTEIGTFQSLDSWGKVAVALPAAFVLARRPARGVFVASALISGLVYFFLPFLPSLEWMYVANFIAGLAMTVHYVAIAPFLFRHTRDEDRAAVFSLAEAARTLAAVAGAGIAGFSVAWLTVPLGGEAAATSAVVSGAGAFALLGALFYARIHDPEPSMLGGQRILPAVRSHVGLLARFAAPQFLIATGAGFCIPFLPTYFQERFAVPADGWGYLFASGQVLMTFGFLLTPVALQRFGFVKSMVLIELASLPFFVMLAFTTSLPIAMFAFLMRGALMNATHPILKNLMMQATPAGVREVQTGVNATLWGVGWVVGPLLAGRVLDTTGNDYSILMLTTVGFYATAALLTFLLLRSVEARVAGEVSERRLQRAIA</sequence>
<evidence type="ECO:0000313" key="6">
    <source>
        <dbReference type="EMBL" id="QDV08522.1"/>
    </source>
</evidence>
<keyword evidence="3 4" id="KW-0472">Membrane</keyword>
<reference evidence="6 7" key="1">
    <citation type="submission" date="2019-02" db="EMBL/GenBank/DDBJ databases">
        <title>Deep-cultivation of Planctomycetes and their phenomic and genomic characterization uncovers novel biology.</title>
        <authorList>
            <person name="Wiegand S."/>
            <person name="Jogler M."/>
            <person name="Boedeker C."/>
            <person name="Pinto D."/>
            <person name="Vollmers J."/>
            <person name="Rivas-Marin E."/>
            <person name="Kohn T."/>
            <person name="Peeters S.H."/>
            <person name="Heuer A."/>
            <person name="Rast P."/>
            <person name="Oberbeckmann S."/>
            <person name="Bunk B."/>
            <person name="Jeske O."/>
            <person name="Meyerdierks A."/>
            <person name="Storesund J.E."/>
            <person name="Kallscheuer N."/>
            <person name="Luecker S."/>
            <person name="Lage O.M."/>
            <person name="Pohl T."/>
            <person name="Merkel B.J."/>
            <person name="Hornburger P."/>
            <person name="Mueller R.-W."/>
            <person name="Bruemmer F."/>
            <person name="Labrenz M."/>
            <person name="Spormann A.M."/>
            <person name="Op den Camp H."/>
            <person name="Overmann J."/>
            <person name="Amann R."/>
            <person name="Jetten M.S.M."/>
            <person name="Mascher T."/>
            <person name="Medema M.H."/>
            <person name="Devos D.P."/>
            <person name="Kaster A.-K."/>
            <person name="Ovreas L."/>
            <person name="Rohde M."/>
            <person name="Galperin M.Y."/>
            <person name="Jogler C."/>
        </authorList>
    </citation>
    <scope>NUCLEOTIDE SEQUENCE [LARGE SCALE GENOMIC DNA]</scope>
    <source>
        <strain evidence="6 7">Poly30</strain>
    </source>
</reference>
<dbReference type="PANTHER" id="PTHR23520">
    <property type="entry name" value="TRANSPORTER, PUTATIVE (AFU_ORTHOLOGUE AFUA_3G04000)-RELATED"/>
    <property type="match status" value="1"/>
</dbReference>
<protein>
    <submittedName>
        <fullName evidence="6">Putative 3-hydroxyphenylpropionic transporter MhpT</fullName>
    </submittedName>
</protein>
<feature type="transmembrane region" description="Helical" evidence="4">
    <location>
        <begin position="222"/>
        <end position="246"/>
    </location>
</feature>
<evidence type="ECO:0000256" key="1">
    <source>
        <dbReference type="ARBA" id="ARBA00022692"/>
    </source>
</evidence>
<feature type="domain" description="Major facilitator superfamily (MFS) profile" evidence="5">
    <location>
        <begin position="1"/>
        <end position="405"/>
    </location>
</feature>
<dbReference type="EMBL" id="CP036434">
    <property type="protein sequence ID" value="QDV08522.1"/>
    <property type="molecule type" value="Genomic_DNA"/>
</dbReference>
<dbReference type="GO" id="GO:0022857">
    <property type="term" value="F:transmembrane transporter activity"/>
    <property type="evidence" value="ECO:0007669"/>
    <property type="project" value="InterPro"/>
</dbReference>
<keyword evidence="7" id="KW-1185">Reference proteome</keyword>
<dbReference type="AlphaFoldDB" id="A0A518EWQ0"/>
<feature type="transmembrane region" description="Helical" evidence="4">
    <location>
        <begin position="21"/>
        <end position="41"/>
    </location>
</feature>
<feature type="transmembrane region" description="Helical" evidence="4">
    <location>
        <begin position="177"/>
        <end position="201"/>
    </location>
</feature>
<feature type="transmembrane region" description="Helical" evidence="4">
    <location>
        <begin position="109"/>
        <end position="132"/>
    </location>
</feature>
<name>A0A518EWQ0_9BACT</name>
<evidence type="ECO:0000256" key="2">
    <source>
        <dbReference type="ARBA" id="ARBA00022989"/>
    </source>
</evidence>
<evidence type="ECO:0000259" key="5">
    <source>
        <dbReference type="PROSITE" id="PS50850"/>
    </source>
</evidence>
<feature type="transmembrane region" description="Helical" evidence="4">
    <location>
        <begin position="379"/>
        <end position="401"/>
    </location>
</feature>
<gene>
    <name evidence="6" type="ORF">Poly30_40700</name>
</gene>
<evidence type="ECO:0000256" key="3">
    <source>
        <dbReference type="ARBA" id="ARBA00023136"/>
    </source>
</evidence>
<feature type="transmembrane region" description="Helical" evidence="4">
    <location>
        <begin position="295"/>
        <end position="321"/>
    </location>
</feature>
<dbReference type="PROSITE" id="PS50850">
    <property type="entry name" value="MFS"/>
    <property type="match status" value="1"/>
</dbReference>
<evidence type="ECO:0000256" key="4">
    <source>
        <dbReference type="SAM" id="Phobius"/>
    </source>
</evidence>